<keyword evidence="3" id="KW-1185">Reference proteome</keyword>
<dbReference type="PANTHER" id="PTHR30619">
    <property type="entry name" value="DNA INTERNALIZATION/COMPETENCE PROTEIN COMEC/REC2"/>
    <property type="match status" value="1"/>
</dbReference>
<feature type="region of interest" description="Disordered" evidence="1">
    <location>
        <begin position="194"/>
        <end position="222"/>
    </location>
</feature>
<evidence type="ECO:0008006" key="4">
    <source>
        <dbReference type="Google" id="ProtNLM"/>
    </source>
</evidence>
<evidence type="ECO:0000256" key="1">
    <source>
        <dbReference type="SAM" id="MobiDB-lite"/>
    </source>
</evidence>
<dbReference type="InterPro" id="IPR052159">
    <property type="entry name" value="Competence_DNA_uptake"/>
</dbReference>
<dbReference type="Gene3D" id="3.60.15.10">
    <property type="entry name" value="Ribonuclease Z/Hydroxyacylglutathione hydrolase-like"/>
    <property type="match status" value="1"/>
</dbReference>
<accession>A0A7I7MJU5</accession>
<dbReference type="EMBL" id="AP022574">
    <property type="protein sequence ID" value="BBX72080.1"/>
    <property type="molecule type" value="Genomic_DNA"/>
</dbReference>
<dbReference type="SUPFAM" id="SSF56281">
    <property type="entry name" value="Metallo-hydrolase/oxidoreductase"/>
    <property type="match status" value="1"/>
</dbReference>
<sequence length="365" mass="39933">MFSVEMLPAGHGDCLWIEYGDPVRRVLVDGGPYYSYKHLRARIERLDPTDRHFELLIITHVDADHIEGILRLLQERHLGVTFDDVWFNGTRQINAALDDGDLLDERQGEYLQAVLTHSGQRWNGAFDGEAIFVPPDGELPTATLAGGARVHVVSPTGSELKALGARWVDIVAKEGFATGDTDTALTKLAEQKRLQPVDTLGDEPAPDVLGESDDPPGSDSSVANGSSIAVILDYDGHRILLSGDAFPGVLVDALGRYPGGTPVDVALFKLPHHGSIRNMTDEMIEAVACERFAISSNGKYFGHPNARAIDTLLNALPADCDPQLWFNYLSEQTKPWCDPQRQEAKKYTAKHPSDEGDHGITVAIH</sequence>
<protein>
    <recommendedName>
        <fullName evidence="4">MBL fold hydrolase</fullName>
    </recommendedName>
</protein>
<feature type="region of interest" description="Disordered" evidence="1">
    <location>
        <begin position="344"/>
        <end position="365"/>
    </location>
</feature>
<reference evidence="2 3" key="1">
    <citation type="journal article" date="2019" name="Emerg. Microbes Infect.">
        <title>Comprehensive subspecies identification of 175 nontuberculous mycobacteria species based on 7547 genomic profiles.</title>
        <authorList>
            <person name="Matsumoto Y."/>
            <person name="Kinjo T."/>
            <person name="Motooka D."/>
            <person name="Nabeya D."/>
            <person name="Jung N."/>
            <person name="Uechi K."/>
            <person name="Horii T."/>
            <person name="Iida T."/>
            <person name="Fujita J."/>
            <person name="Nakamura S."/>
        </authorList>
    </citation>
    <scope>NUCLEOTIDE SEQUENCE [LARGE SCALE GENOMIC DNA]</scope>
    <source>
        <strain evidence="2 3">JCM 13323</strain>
    </source>
</reference>
<dbReference type="AlphaFoldDB" id="A0A7I7MJU5"/>
<proteinExistence type="predicted"/>
<dbReference type="PANTHER" id="PTHR30619:SF1">
    <property type="entry name" value="RECOMBINATION PROTEIN 2"/>
    <property type="match status" value="1"/>
</dbReference>
<name>A0A7I7MJU5_9MYCO</name>
<dbReference type="Proteomes" id="UP000466514">
    <property type="component" value="Chromosome"/>
</dbReference>
<dbReference type="RefSeq" id="WP_246228815.1">
    <property type="nucleotide sequence ID" value="NZ_AP022574.1"/>
</dbReference>
<organism evidence="2 3">
    <name type="scientific">Mycolicibacterium psychrotolerans</name>
    <dbReference type="NCBI Taxonomy" id="216929"/>
    <lineage>
        <taxon>Bacteria</taxon>
        <taxon>Bacillati</taxon>
        <taxon>Actinomycetota</taxon>
        <taxon>Actinomycetes</taxon>
        <taxon>Mycobacteriales</taxon>
        <taxon>Mycobacteriaceae</taxon>
        <taxon>Mycolicibacterium</taxon>
    </lineage>
</organism>
<dbReference type="InterPro" id="IPR036866">
    <property type="entry name" value="RibonucZ/Hydroxyglut_hydro"/>
</dbReference>
<evidence type="ECO:0000313" key="3">
    <source>
        <dbReference type="Proteomes" id="UP000466514"/>
    </source>
</evidence>
<gene>
    <name evidence="2" type="ORF">MPSYJ_55410</name>
</gene>
<dbReference type="KEGG" id="mpsc:MPSYJ_55410"/>
<evidence type="ECO:0000313" key="2">
    <source>
        <dbReference type="EMBL" id="BBX72080.1"/>
    </source>
</evidence>
<feature type="compositionally biased region" description="Acidic residues" evidence="1">
    <location>
        <begin position="200"/>
        <end position="216"/>
    </location>
</feature>
<feature type="compositionally biased region" description="Basic and acidic residues" evidence="1">
    <location>
        <begin position="344"/>
        <end position="358"/>
    </location>
</feature>